<accession>A0A1K2HA06</accession>
<reference evidence="2 5" key="1">
    <citation type="submission" date="2014-12" db="EMBL/GenBank/DDBJ databases">
        <title>Draft genome sequences of 10 type strains of Lactococcus.</title>
        <authorList>
            <person name="Sun Z."/>
            <person name="Zhong Z."/>
            <person name="Liu W."/>
            <person name="Zhang W."/>
            <person name="Zhang H."/>
        </authorList>
    </citation>
    <scope>NUCLEOTIDE SEQUENCE [LARGE SCALE GENOMIC DNA]</scope>
    <source>
        <strain evidence="2 5">DSM 22330</strain>
    </source>
</reference>
<evidence type="ECO:0000313" key="4">
    <source>
        <dbReference type="Proteomes" id="UP000185655"/>
    </source>
</evidence>
<dbReference type="GO" id="GO:0008233">
    <property type="term" value="F:peptidase activity"/>
    <property type="evidence" value="ECO:0007669"/>
    <property type="project" value="UniProtKB-KW"/>
</dbReference>
<evidence type="ECO:0000259" key="1">
    <source>
        <dbReference type="Pfam" id="PF05193"/>
    </source>
</evidence>
<dbReference type="Proteomes" id="UP000218979">
    <property type="component" value="Unassembled WGS sequence"/>
</dbReference>
<dbReference type="InterPro" id="IPR007863">
    <property type="entry name" value="Peptidase_M16_C"/>
</dbReference>
<dbReference type="SUPFAM" id="SSF63411">
    <property type="entry name" value="LuxS/MPP-like metallohydrolase"/>
    <property type="match status" value="2"/>
</dbReference>
<evidence type="ECO:0000313" key="3">
    <source>
        <dbReference type="EMBL" id="SFZ73692.1"/>
    </source>
</evidence>
<organism evidence="3 4">
    <name type="scientific">Pseudolactococcus chungangensis CAU 28 = DSM 22330</name>
    <dbReference type="NCBI Taxonomy" id="1122154"/>
    <lineage>
        <taxon>Bacteria</taxon>
        <taxon>Bacillati</taxon>
        <taxon>Bacillota</taxon>
        <taxon>Bacilli</taxon>
        <taxon>Lactobacillales</taxon>
        <taxon>Streptococcaceae</taxon>
        <taxon>Pseudolactococcus</taxon>
    </lineage>
</organism>
<dbReference type="InterPro" id="IPR011249">
    <property type="entry name" value="Metalloenz_LuxS/M16"/>
</dbReference>
<name>A0A1K2HA06_9LACT</name>
<dbReference type="Gene3D" id="3.30.830.10">
    <property type="entry name" value="Metalloenzyme, LuxS/M16 peptidase-like"/>
    <property type="match status" value="2"/>
</dbReference>
<dbReference type="InterPro" id="IPR050361">
    <property type="entry name" value="MPP/UQCRC_Complex"/>
</dbReference>
<dbReference type="GO" id="GO:0006508">
    <property type="term" value="P:proteolysis"/>
    <property type="evidence" value="ECO:0007669"/>
    <property type="project" value="UniProtKB-KW"/>
</dbReference>
<dbReference type="Proteomes" id="UP000185655">
    <property type="component" value="Unassembled WGS sequence"/>
</dbReference>
<dbReference type="OrthoDB" id="9762085at2"/>
<reference evidence="3 4" key="2">
    <citation type="submission" date="2016-11" db="EMBL/GenBank/DDBJ databases">
        <authorList>
            <person name="Jaros S."/>
            <person name="Januszkiewicz K."/>
            <person name="Wedrychowicz H."/>
        </authorList>
    </citation>
    <scope>NUCLEOTIDE SEQUENCE [LARGE SCALE GENOMIC DNA]</scope>
    <source>
        <strain evidence="3 4">DSM 22330</strain>
    </source>
</reference>
<dbReference type="RefSeq" id="WP_031366306.1">
    <property type="nucleotide sequence ID" value="NZ_FPKS01000004.1"/>
</dbReference>
<dbReference type="AlphaFoldDB" id="A0A1K2HA06"/>
<dbReference type="STRING" id="1122154.SAMN02746068_00907"/>
<evidence type="ECO:0000313" key="2">
    <source>
        <dbReference type="EMBL" id="PCS04727.1"/>
    </source>
</evidence>
<keyword evidence="2" id="KW-0645">Protease</keyword>
<dbReference type="EMBL" id="JXJT01000001">
    <property type="protein sequence ID" value="PCS04727.1"/>
    <property type="molecule type" value="Genomic_DNA"/>
</dbReference>
<dbReference type="NCBIfam" id="NF047422">
    <property type="entry name" value="YfmF_fam"/>
    <property type="match status" value="1"/>
</dbReference>
<feature type="domain" description="Peptidase M16 C-terminal" evidence="1">
    <location>
        <begin position="177"/>
        <end position="352"/>
    </location>
</feature>
<dbReference type="GO" id="GO:0046872">
    <property type="term" value="F:metal ion binding"/>
    <property type="evidence" value="ECO:0007669"/>
    <property type="project" value="InterPro"/>
</dbReference>
<dbReference type="EMBL" id="FPKS01000004">
    <property type="protein sequence ID" value="SFZ73692.1"/>
    <property type="molecule type" value="Genomic_DNA"/>
</dbReference>
<proteinExistence type="predicted"/>
<keyword evidence="2" id="KW-0378">Hydrolase</keyword>
<gene>
    <name evidence="2" type="ORF">RR45_GL000046</name>
    <name evidence="3" type="ORF">SAMN02746068_00907</name>
</gene>
<protein>
    <submittedName>
        <fullName evidence="3">Predicted Zn-dependent peptidase</fullName>
    </submittedName>
    <submittedName>
        <fullName evidence="2">Protease</fullName>
    </submittedName>
</protein>
<dbReference type="PANTHER" id="PTHR11851:SF186">
    <property type="entry name" value="INACTIVE METALLOPROTEASE YMFF-RELATED"/>
    <property type="match status" value="1"/>
</dbReference>
<sequence>MKIKNGVNLHIIKETKFKTVQFLVRFRAKMSRANVAKRVIISNLWETSNAVLTTNQQFQRKLSEMYGASFATGVSKKGDNHFLNIGMSVVNSRFVEGDTVTDAVELLHQALFMPLIDEIGFDEATFAREKKNLLHYLASTREDKSYVASMRLSELFFEDKNLSTPSISTVELMEHETRQSVFEYYKKMLLTDTIDIWILGDLSAAQEASVRTYFSDMPFTDREPLSTVFYEQETANIVREKTEKEAVNQSILQLAYSHPVKYGDSDYLTMQVLNGLLGGFSHSKLFTNVREKESLAYYANSRFDTFTGFLKISAGIDAGQRSKALTIIRAQVRALAQGDISDSELDQTKNMLRNAYFLSLDSPSNLIEQAYIKQLLPDRQLSQAEWLQRLDAVTKADVVRIAKILNLQALYFMEGESLGD</sequence>
<keyword evidence="5" id="KW-1185">Reference proteome</keyword>
<evidence type="ECO:0000313" key="5">
    <source>
        <dbReference type="Proteomes" id="UP000218979"/>
    </source>
</evidence>
<dbReference type="Pfam" id="PF05193">
    <property type="entry name" value="Peptidase_M16_C"/>
    <property type="match status" value="1"/>
</dbReference>
<dbReference type="PANTHER" id="PTHR11851">
    <property type="entry name" value="METALLOPROTEASE"/>
    <property type="match status" value="1"/>
</dbReference>